<protein>
    <submittedName>
        <fullName evidence="2">DNA-binding protein</fullName>
    </submittedName>
</protein>
<dbReference type="eggNOG" id="COG1396">
    <property type="taxonomic scope" value="Bacteria"/>
</dbReference>
<dbReference type="InterPro" id="IPR043917">
    <property type="entry name" value="DUF5753"/>
</dbReference>
<dbReference type="PROSITE" id="PS50943">
    <property type="entry name" value="HTH_CROC1"/>
    <property type="match status" value="1"/>
</dbReference>
<evidence type="ECO:0000259" key="1">
    <source>
        <dbReference type="PROSITE" id="PS50943"/>
    </source>
</evidence>
<dbReference type="Proteomes" id="UP000050867">
    <property type="component" value="Unassembled WGS sequence"/>
</dbReference>
<feature type="domain" description="HTH cro/C1-type" evidence="1">
    <location>
        <begin position="18"/>
        <end position="72"/>
    </location>
</feature>
<dbReference type="Pfam" id="PF19054">
    <property type="entry name" value="DUF5753"/>
    <property type="match status" value="1"/>
</dbReference>
<dbReference type="CDD" id="cd00093">
    <property type="entry name" value="HTH_XRE"/>
    <property type="match status" value="1"/>
</dbReference>
<dbReference type="SMART" id="SM00530">
    <property type="entry name" value="HTH_XRE"/>
    <property type="match status" value="1"/>
</dbReference>
<evidence type="ECO:0000313" key="3">
    <source>
        <dbReference type="Proteomes" id="UP000050867"/>
    </source>
</evidence>
<dbReference type="STRING" id="76728.AQ490_08795"/>
<dbReference type="InterPro" id="IPR010982">
    <property type="entry name" value="Lambda_DNA-bd_dom_sf"/>
</dbReference>
<name>A0A0T6LLE5_WENVI</name>
<accession>A0A0T6LLE5</accession>
<dbReference type="OrthoDB" id="3462393at2"/>
<organism evidence="2 3">
    <name type="scientific">Wenjunlia vitaminophila</name>
    <name type="common">Streptomyces vitaminophilus</name>
    <dbReference type="NCBI Taxonomy" id="76728"/>
    <lineage>
        <taxon>Bacteria</taxon>
        <taxon>Bacillati</taxon>
        <taxon>Actinomycetota</taxon>
        <taxon>Actinomycetes</taxon>
        <taxon>Kitasatosporales</taxon>
        <taxon>Streptomycetaceae</taxon>
        <taxon>Wenjunlia</taxon>
    </lineage>
</organism>
<dbReference type="EMBL" id="LLZU01000038">
    <property type="protein sequence ID" value="KRV46869.1"/>
    <property type="molecule type" value="Genomic_DNA"/>
</dbReference>
<evidence type="ECO:0000313" key="2">
    <source>
        <dbReference type="EMBL" id="KRV46869.1"/>
    </source>
</evidence>
<dbReference type="RefSeq" id="WP_026219908.1">
    <property type="nucleotide sequence ID" value="NZ_LLZU01000038.1"/>
</dbReference>
<dbReference type="SUPFAM" id="SSF47413">
    <property type="entry name" value="lambda repressor-like DNA-binding domains"/>
    <property type="match status" value="1"/>
</dbReference>
<keyword evidence="3" id="KW-1185">Reference proteome</keyword>
<dbReference type="AlphaFoldDB" id="A0A0T6LLE5"/>
<dbReference type="Gene3D" id="1.10.260.40">
    <property type="entry name" value="lambda repressor-like DNA-binding domains"/>
    <property type="match status" value="1"/>
</dbReference>
<reference evidence="2 3" key="1">
    <citation type="submission" date="2015-10" db="EMBL/GenBank/DDBJ databases">
        <title>Draft genome sequence of pyrrolomycin-producing Streptomyces vitaminophilus.</title>
        <authorList>
            <person name="Graham D.E."/>
            <person name="Mahan K.M."/>
            <person name="Klingeman D.M."/>
            <person name="Hettich R.L."/>
            <person name="Parry R.J."/>
        </authorList>
    </citation>
    <scope>NUCLEOTIDE SEQUENCE [LARGE SCALE GENOMIC DNA]</scope>
    <source>
        <strain evidence="2 3">ATCC 31673</strain>
    </source>
</reference>
<proteinExistence type="predicted"/>
<dbReference type="InterPro" id="IPR001387">
    <property type="entry name" value="Cro/C1-type_HTH"/>
</dbReference>
<sequence>MAPRSTPTARQRRLGAELRTLREDAGLSLLQAATLLGTDRTMISNIEAGRVGVSEDRFRRLVSHYRVRDAALVEVLARMARERKGQWWEDYRAALPSGFADLAEMEHHAVRLRTAQMVHMPGLLQTEDHARAVFELAVPPLSRLEVELRVAHRMRRQAILQREAPPQYLAIVHEAVLRIGFGGRRIARAQLSHILEATEQEHVTILVIPFGPDGFPGDGHTIGYAEGPVPQLDVVQVDTEHGMVFLGSPGQLANYRDLLDRMEGVALGPAESRELIHKVKEDW</sequence>
<comment type="caution">
    <text evidence="2">The sequence shown here is derived from an EMBL/GenBank/DDBJ whole genome shotgun (WGS) entry which is preliminary data.</text>
</comment>
<keyword evidence="2" id="KW-0238">DNA-binding</keyword>
<dbReference type="GO" id="GO:0003677">
    <property type="term" value="F:DNA binding"/>
    <property type="evidence" value="ECO:0007669"/>
    <property type="project" value="UniProtKB-KW"/>
</dbReference>
<gene>
    <name evidence="2" type="ORF">AQ490_08795</name>
</gene>
<dbReference type="Pfam" id="PF13560">
    <property type="entry name" value="HTH_31"/>
    <property type="match status" value="1"/>
</dbReference>